<reference evidence="1" key="1">
    <citation type="journal article" date="2022" name="Front. Genet.">
        <title>Chromosome-Scale Assembly of the Dendrobium nobile Genome Provides Insights Into the Molecular Mechanism of the Biosynthesis of the Medicinal Active Ingredient of Dendrobium.</title>
        <authorList>
            <person name="Xu Q."/>
            <person name="Niu S.-C."/>
            <person name="Li K.-L."/>
            <person name="Zheng P.-J."/>
            <person name="Zhang X.-J."/>
            <person name="Jia Y."/>
            <person name="Liu Y."/>
            <person name="Niu Y.-X."/>
            <person name="Yu L.-H."/>
            <person name="Chen D.-F."/>
            <person name="Zhang G.-Q."/>
        </authorList>
    </citation>
    <scope>NUCLEOTIDE SEQUENCE</scope>
    <source>
        <tissue evidence="1">Leaf</tissue>
    </source>
</reference>
<dbReference type="OrthoDB" id="602738at2759"/>
<dbReference type="GO" id="GO:0030014">
    <property type="term" value="C:CCR4-NOT complex"/>
    <property type="evidence" value="ECO:0007669"/>
    <property type="project" value="InterPro"/>
</dbReference>
<dbReference type="GO" id="GO:0004535">
    <property type="term" value="F:poly(A)-specific ribonuclease activity"/>
    <property type="evidence" value="ECO:0007669"/>
    <property type="project" value="InterPro"/>
</dbReference>
<accession>A0A8T3BQJ5</accession>
<dbReference type="SMR" id="A0A8T3BQJ5"/>
<dbReference type="AlphaFoldDB" id="A0A8T3BQJ5"/>
<keyword evidence="2" id="KW-1185">Reference proteome</keyword>
<evidence type="ECO:0000313" key="2">
    <source>
        <dbReference type="Proteomes" id="UP000829196"/>
    </source>
</evidence>
<dbReference type="Proteomes" id="UP000829196">
    <property type="component" value="Unassembled WGS sequence"/>
</dbReference>
<dbReference type="InterPro" id="IPR012337">
    <property type="entry name" value="RNaseH-like_sf"/>
</dbReference>
<dbReference type="InterPro" id="IPR039637">
    <property type="entry name" value="CNOT7/CNOT8/Pop2"/>
</dbReference>
<dbReference type="InterPro" id="IPR036397">
    <property type="entry name" value="RNaseH_sf"/>
</dbReference>
<name>A0A8T3BQJ5_DENNO</name>
<comment type="caution">
    <text evidence="1">The sequence shown here is derived from an EMBL/GenBank/DDBJ whole genome shotgun (WGS) entry which is preliminary data.</text>
</comment>
<dbReference type="SUPFAM" id="SSF53098">
    <property type="entry name" value="Ribonuclease H-like"/>
    <property type="match status" value="1"/>
</dbReference>
<dbReference type="PANTHER" id="PTHR10797">
    <property type="entry name" value="CCR4-NOT TRANSCRIPTION COMPLEX SUBUNIT"/>
    <property type="match status" value="1"/>
</dbReference>
<protein>
    <submittedName>
        <fullName evidence="1">Uncharacterized protein</fullName>
    </submittedName>
</protein>
<organism evidence="1 2">
    <name type="scientific">Dendrobium nobile</name>
    <name type="common">Orchid</name>
    <dbReference type="NCBI Taxonomy" id="94219"/>
    <lineage>
        <taxon>Eukaryota</taxon>
        <taxon>Viridiplantae</taxon>
        <taxon>Streptophyta</taxon>
        <taxon>Embryophyta</taxon>
        <taxon>Tracheophyta</taxon>
        <taxon>Spermatophyta</taxon>
        <taxon>Magnoliopsida</taxon>
        <taxon>Liliopsida</taxon>
        <taxon>Asparagales</taxon>
        <taxon>Orchidaceae</taxon>
        <taxon>Epidendroideae</taxon>
        <taxon>Malaxideae</taxon>
        <taxon>Dendrobiinae</taxon>
        <taxon>Dendrobium</taxon>
    </lineage>
</organism>
<dbReference type="EMBL" id="JAGYWB010000007">
    <property type="protein sequence ID" value="KAI0516126.1"/>
    <property type="molecule type" value="Genomic_DNA"/>
</dbReference>
<dbReference type="Gene3D" id="3.30.420.10">
    <property type="entry name" value="Ribonuclease H-like superfamily/Ribonuclease H"/>
    <property type="match status" value="1"/>
</dbReference>
<evidence type="ECO:0000313" key="1">
    <source>
        <dbReference type="EMBL" id="KAI0516126.1"/>
    </source>
</evidence>
<gene>
    <name evidence="1" type="ORF">KFK09_008798</name>
</gene>
<proteinExistence type="predicted"/>
<dbReference type="GO" id="GO:0003676">
    <property type="term" value="F:nucleic acid binding"/>
    <property type="evidence" value="ECO:0007669"/>
    <property type="project" value="InterPro"/>
</dbReference>
<sequence length="143" mass="16079">MAAHRHVDIQNFFIESASFIQFSHRCRSPFVFFDTEFPGCIYRHSKHYTKLSSAERYYVLKLNVDVIRPIEIGLIVSDGGTTTATWHFKLSDFDLRSHHHVPGSVALLESYGIILPEIDSLASPPPGSCTFCMMRGSSGTTPK</sequence>